<dbReference type="GO" id="GO:0051604">
    <property type="term" value="P:protein maturation"/>
    <property type="evidence" value="ECO:0007669"/>
    <property type="project" value="InterPro"/>
</dbReference>
<evidence type="ECO:0000256" key="2">
    <source>
        <dbReference type="ARBA" id="ARBA00022829"/>
    </source>
</evidence>
<dbReference type="FunFam" id="3.30.300.130:FF:000005">
    <property type="entry name" value="Mitotic spindle-associated mmxd complex subunit"/>
    <property type="match status" value="1"/>
</dbReference>
<organism evidence="3 4">
    <name type="scientific">Schistosoma margrebowiei</name>
    <dbReference type="NCBI Taxonomy" id="48269"/>
    <lineage>
        <taxon>Eukaryota</taxon>
        <taxon>Metazoa</taxon>
        <taxon>Spiralia</taxon>
        <taxon>Lophotrochozoa</taxon>
        <taxon>Platyhelminthes</taxon>
        <taxon>Trematoda</taxon>
        <taxon>Digenea</taxon>
        <taxon>Strigeidida</taxon>
        <taxon>Schistosomatoidea</taxon>
        <taxon>Schistosomatidae</taxon>
        <taxon>Schistosoma</taxon>
    </lineage>
</organism>
<sequence>MLENLNPVLHVPVKPRLNRLGLNINNFEWDGQRQLIDKAEIFDHIRDIRDPEHPHSLEVLSVLTDDWINVNDAESWVCVEYSPTIPGCSMATLIGLAIKVKLIRSLPRRFKVSLLLLISLFIIIFWYNIEILSTGYFNKLLTQTNKKTVTKTKKGLKNLKNCTTFQIRDMLTMKVID</sequence>
<dbReference type="Gene3D" id="3.30.300.130">
    <property type="entry name" value="Fe-S cluster assembly (FSCA)"/>
    <property type="match status" value="1"/>
</dbReference>
<dbReference type="InterPro" id="IPR039796">
    <property type="entry name" value="MIP18"/>
</dbReference>
<dbReference type="Pfam" id="PF01883">
    <property type="entry name" value="FeS_assembly_P"/>
    <property type="match status" value="1"/>
</dbReference>
<dbReference type="AlphaFoldDB" id="A0A183LSI2"/>
<reference evidence="3 4" key="1">
    <citation type="submission" date="2018-11" db="EMBL/GenBank/DDBJ databases">
        <authorList>
            <consortium name="Pathogen Informatics"/>
        </authorList>
    </citation>
    <scope>NUCLEOTIDE SEQUENCE [LARGE SCALE GENOMIC DNA]</scope>
    <source>
        <strain evidence="3 4">Zambia</strain>
    </source>
</reference>
<proteinExistence type="inferred from homology"/>
<keyword evidence="2" id="KW-0159">Chromosome partition</keyword>
<dbReference type="PANTHER" id="PTHR12377">
    <property type="entry name" value="CYTOSOLIC IRON-SULFUR ASSEMBLY COMPONENT 2B-RELATED"/>
    <property type="match status" value="1"/>
</dbReference>
<comment type="similarity">
    <text evidence="1">Belongs to the MIP18 family.</text>
</comment>
<evidence type="ECO:0000313" key="3">
    <source>
        <dbReference type="EMBL" id="VDO72909.1"/>
    </source>
</evidence>
<evidence type="ECO:0000256" key="1">
    <source>
        <dbReference type="ARBA" id="ARBA00010381"/>
    </source>
</evidence>
<dbReference type="GO" id="GO:0097361">
    <property type="term" value="C:cytosolic [4Fe-4S] assembly targeting complex"/>
    <property type="evidence" value="ECO:0007669"/>
    <property type="project" value="UniProtKB-ARBA"/>
</dbReference>
<protein>
    <submittedName>
        <fullName evidence="3">Uncharacterized protein</fullName>
    </submittedName>
</protein>
<dbReference type="InterPro" id="IPR034904">
    <property type="entry name" value="FSCA_dom_sf"/>
</dbReference>
<name>A0A183LSI2_9TREM</name>
<dbReference type="GO" id="GO:0007059">
    <property type="term" value="P:chromosome segregation"/>
    <property type="evidence" value="ECO:0007669"/>
    <property type="project" value="UniProtKB-KW"/>
</dbReference>
<dbReference type="STRING" id="48269.A0A183LSI2"/>
<dbReference type="SUPFAM" id="SSF117916">
    <property type="entry name" value="Fe-S cluster assembly (FSCA) domain-like"/>
    <property type="match status" value="1"/>
</dbReference>
<dbReference type="PANTHER" id="PTHR12377:SF0">
    <property type="entry name" value="CYTOSOLIC IRON-SULFUR ASSEMBLY COMPONENT 2B"/>
    <property type="match status" value="1"/>
</dbReference>
<evidence type="ECO:0000313" key="4">
    <source>
        <dbReference type="Proteomes" id="UP000277204"/>
    </source>
</evidence>
<dbReference type="InterPro" id="IPR002744">
    <property type="entry name" value="MIP18-like"/>
</dbReference>
<gene>
    <name evidence="3" type="ORF">SMRZ_LOCUS6758</name>
</gene>
<accession>A0A183LSI2</accession>
<keyword evidence="4" id="KW-1185">Reference proteome</keyword>
<dbReference type="EMBL" id="UZAI01002582">
    <property type="protein sequence ID" value="VDO72909.1"/>
    <property type="molecule type" value="Genomic_DNA"/>
</dbReference>
<dbReference type="Proteomes" id="UP000277204">
    <property type="component" value="Unassembled WGS sequence"/>
</dbReference>